<dbReference type="PANTHER" id="PTHR43745:SF2">
    <property type="entry name" value="NITROREDUCTASE MJ1384-RELATED"/>
    <property type="match status" value="1"/>
</dbReference>
<dbReference type="AlphaFoldDB" id="W8NW12"/>
<protein>
    <submittedName>
        <fullName evidence="2">Nitroreductase</fullName>
    </submittedName>
</protein>
<evidence type="ECO:0000313" key="3">
    <source>
        <dbReference type="Proteomes" id="UP000019434"/>
    </source>
</evidence>
<dbReference type="Pfam" id="PF00881">
    <property type="entry name" value="Nitroreductase"/>
    <property type="match status" value="1"/>
</dbReference>
<dbReference type="KEGG" id="tnu:BD01_1876"/>
<dbReference type="NCBIfam" id="TIGR03605">
    <property type="entry name" value="antibiot_sagB"/>
    <property type="match status" value="1"/>
</dbReference>
<dbReference type="SUPFAM" id="SSF55469">
    <property type="entry name" value="FMN-dependent nitroreductase-like"/>
    <property type="match status" value="1"/>
</dbReference>
<dbReference type="Proteomes" id="UP000019434">
    <property type="component" value="Chromosome"/>
</dbReference>
<dbReference type="eggNOG" id="arCOG00288">
    <property type="taxonomic scope" value="Archaea"/>
</dbReference>
<dbReference type="GeneID" id="24958295"/>
<gene>
    <name evidence="2" type="ORF">BD01_1876</name>
</gene>
<sequence length="232" mass="25471">MLRKVAYLTLALALVLPLLLIFKPGPRFETVETASGEVVPLPEPRLRGEISVEEAIAKRRSVRSYRDEPLTLEELSQLLWSAQGITSSKGYRSAPSAGATYPFEVYVVVGKVEGLEPGIYRYIPGKHALELVKPGDYRMELQRACLDQEWVGSAPVDIVLVAFYERTTDVYGERGIRYVHMEAGHIGQNIYLQATALGLGTVAVGAFHDDEVASLLGTEGAPLYVFPVGRHG</sequence>
<dbReference type="CDD" id="cd02142">
    <property type="entry name" value="McbC_SagB-like_oxidoreductase"/>
    <property type="match status" value="1"/>
</dbReference>
<reference evidence="2 3" key="1">
    <citation type="submission" date="2014-02" db="EMBL/GenBank/DDBJ databases">
        <title>Genome Sequence of an Hyperthermophilic Archaeon, Thermococcus nautili 30-1, producing viral vesicles.</title>
        <authorList>
            <person name="Oberto J."/>
            <person name="Gaudin M."/>
            <person name="Cossu M."/>
            <person name="Gorlas A."/>
            <person name="Slesarev A."/>
            <person name="Marguet E."/>
            <person name="Forterre P."/>
        </authorList>
    </citation>
    <scope>NUCLEOTIDE SEQUENCE [LARGE SCALE GENOMIC DNA]</scope>
    <source>
        <strain evidence="2 3">30-1</strain>
    </source>
</reference>
<proteinExistence type="predicted"/>
<dbReference type="InterPro" id="IPR000415">
    <property type="entry name" value="Nitroreductase-like"/>
</dbReference>
<dbReference type="STRING" id="195522.BD01_1876"/>
<name>W8NW12_9EURY</name>
<dbReference type="InterPro" id="IPR052544">
    <property type="entry name" value="Bacteriocin_Proc_Enz"/>
</dbReference>
<dbReference type="Gene3D" id="3.40.109.10">
    <property type="entry name" value="NADH Oxidase"/>
    <property type="match status" value="1"/>
</dbReference>
<keyword evidence="3" id="KW-1185">Reference proteome</keyword>
<dbReference type="GO" id="GO:0016491">
    <property type="term" value="F:oxidoreductase activity"/>
    <property type="evidence" value="ECO:0007669"/>
    <property type="project" value="InterPro"/>
</dbReference>
<dbReference type="PANTHER" id="PTHR43745">
    <property type="entry name" value="NITROREDUCTASE MJ1384-RELATED"/>
    <property type="match status" value="1"/>
</dbReference>
<accession>W8NW12</accession>
<evidence type="ECO:0000313" key="2">
    <source>
        <dbReference type="EMBL" id="AHL23478.1"/>
    </source>
</evidence>
<dbReference type="EMBL" id="CP007264">
    <property type="protein sequence ID" value="AHL23478.1"/>
    <property type="molecule type" value="Genomic_DNA"/>
</dbReference>
<dbReference type="OrthoDB" id="10206at2157"/>
<dbReference type="RefSeq" id="WP_042692197.1">
    <property type="nucleotide sequence ID" value="NZ_CP007264.1"/>
</dbReference>
<dbReference type="HOGENOM" id="CLU_059362_3_1_2"/>
<dbReference type="InterPro" id="IPR029479">
    <property type="entry name" value="Nitroreductase"/>
</dbReference>
<dbReference type="InterPro" id="IPR020051">
    <property type="entry name" value="SagB-type_dehydrogenase"/>
</dbReference>
<organism evidence="2 3">
    <name type="scientific">Thermococcus nautili</name>
    <dbReference type="NCBI Taxonomy" id="195522"/>
    <lineage>
        <taxon>Archaea</taxon>
        <taxon>Methanobacteriati</taxon>
        <taxon>Methanobacteriota</taxon>
        <taxon>Thermococci</taxon>
        <taxon>Thermococcales</taxon>
        <taxon>Thermococcaceae</taxon>
        <taxon>Thermococcus</taxon>
    </lineage>
</organism>
<feature type="domain" description="Nitroreductase" evidence="1">
    <location>
        <begin position="56"/>
        <end position="230"/>
    </location>
</feature>
<evidence type="ECO:0000259" key="1">
    <source>
        <dbReference type="Pfam" id="PF00881"/>
    </source>
</evidence>